<keyword evidence="1 3" id="KW-0430">Lectin</keyword>
<dbReference type="Gene3D" id="2.60.120.200">
    <property type="match status" value="1"/>
</dbReference>
<dbReference type="Proteomes" id="UP000249218">
    <property type="component" value="Unassembled WGS sequence"/>
</dbReference>
<feature type="domain" description="Galectin" evidence="5">
    <location>
        <begin position="10"/>
        <end position="141"/>
    </location>
</feature>
<dbReference type="PROSITE" id="PS51304">
    <property type="entry name" value="GALECTIN"/>
    <property type="match status" value="1"/>
</dbReference>
<dbReference type="SMART" id="SM00908">
    <property type="entry name" value="Gal-bind_lectin"/>
    <property type="match status" value="1"/>
</dbReference>
<dbReference type="InterPro" id="IPR001079">
    <property type="entry name" value="Galectin_CRD"/>
</dbReference>
<evidence type="ECO:0000256" key="1">
    <source>
        <dbReference type="ARBA" id="ARBA00022734"/>
    </source>
</evidence>
<name>A0A2W1BFV4_HELAM</name>
<evidence type="ECO:0000256" key="3">
    <source>
        <dbReference type="RuleBase" id="RU102079"/>
    </source>
</evidence>
<dbReference type="Pfam" id="PF00337">
    <property type="entry name" value="Gal-bind_lectin"/>
    <property type="match status" value="1"/>
</dbReference>
<keyword evidence="7" id="KW-1185">Reference proteome</keyword>
<protein>
    <recommendedName>
        <fullName evidence="3">Galectin</fullName>
    </recommendedName>
</protein>
<dbReference type="AlphaFoldDB" id="A0A2W1BFV4"/>
<dbReference type="InterPro" id="IPR013320">
    <property type="entry name" value="ConA-like_dom_sf"/>
</dbReference>
<sequence length="141" mass="15625">MAAIDNTMKLLIKFPDGVYNGIKITVKGNIPSNAVRFAINLLCGSSTIEPEDIAFHLCPRFKEGRVVRNSRSHKEFKDEESAGGNPLSPGSSVEIEIECTDSAFKVKLNGSSFCEFKHRLPFDRITHLDVDGDLKLSHISF</sequence>
<evidence type="ECO:0000313" key="7">
    <source>
        <dbReference type="Proteomes" id="UP000249218"/>
    </source>
</evidence>
<dbReference type="CDD" id="cd00070">
    <property type="entry name" value="GLECT"/>
    <property type="match status" value="1"/>
</dbReference>
<dbReference type="SUPFAM" id="SSF49899">
    <property type="entry name" value="Concanavalin A-like lectins/glucanases"/>
    <property type="match status" value="1"/>
</dbReference>
<evidence type="ECO:0000256" key="2">
    <source>
        <dbReference type="ARBA" id="ARBA00022737"/>
    </source>
</evidence>
<evidence type="ECO:0000256" key="4">
    <source>
        <dbReference type="SAM" id="MobiDB-lite"/>
    </source>
</evidence>
<reference evidence="6 7" key="1">
    <citation type="journal article" date="2017" name="BMC Biol.">
        <title>Genomic innovations, transcriptional plasticity and gene loss underlying the evolution and divergence of two highly polyphagous and invasive Helicoverpa pest species.</title>
        <authorList>
            <person name="Pearce S.L."/>
            <person name="Clarke D.F."/>
            <person name="East P.D."/>
            <person name="Elfekih S."/>
            <person name="Gordon K.H."/>
            <person name="Jermiin L.S."/>
            <person name="McGaughran A."/>
            <person name="Oakeshott J.G."/>
            <person name="Papanikolaou A."/>
            <person name="Perera O.P."/>
            <person name="Rane R.V."/>
            <person name="Richards S."/>
            <person name="Tay W.T."/>
            <person name="Walsh T.K."/>
            <person name="Anderson A."/>
            <person name="Anderson C.J."/>
            <person name="Asgari S."/>
            <person name="Board P.G."/>
            <person name="Bretschneider A."/>
            <person name="Campbell P.M."/>
            <person name="Chertemps T."/>
            <person name="Christeller J.T."/>
            <person name="Coppin C.W."/>
            <person name="Downes S.J."/>
            <person name="Duan G."/>
            <person name="Farnsworth C.A."/>
            <person name="Good R.T."/>
            <person name="Han L.B."/>
            <person name="Han Y.C."/>
            <person name="Hatje K."/>
            <person name="Horne I."/>
            <person name="Huang Y.P."/>
            <person name="Hughes D.S."/>
            <person name="Jacquin-Joly E."/>
            <person name="James W."/>
            <person name="Jhangiani S."/>
            <person name="Kollmar M."/>
            <person name="Kuwar S.S."/>
            <person name="Li S."/>
            <person name="Liu N.Y."/>
            <person name="Maibeche M.T."/>
            <person name="Miller J.R."/>
            <person name="Montagne N."/>
            <person name="Perry T."/>
            <person name="Qu J."/>
            <person name="Song S.V."/>
            <person name="Sutton G.G."/>
            <person name="Vogel H."/>
            <person name="Walenz B.P."/>
            <person name="Xu W."/>
            <person name="Zhang H.J."/>
            <person name="Zou Z."/>
            <person name="Batterham P."/>
            <person name="Edwards O.R."/>
            <person name="Feyereisen R."/>
            <person name="Gibbs R.A."/>
            <person name="Heckel D.G."/>
            <person name="McGrath A."/>
            <person name="Robin C."/>
            <person name="Scherer S.E."/>
            <person name="Worley K.C."/>
            <person name="Wu Y.D."/>
        </authorList>
    </citation>
    <scope>NUCLEOTIDE SEQUENCE [LARGE SCALE GENOMIC DNA]</scope>
    <source>
        <strain evidence="6">Harm_GR_Male_#8</strain>
        <tissue evidence="6">Whole organism</tissue>
    </source>
</reference>
<evidence type="ECO:0000313" key="6">
    <source>
        <dbReference type="EMBL" id="PZC73952.1"/>
    </source>
</evidence>
<dbReference type="OrthoDB" id="7251155at2759"/>
<dbReference type="GO" id="GO:0030246">
    <property type="term" value="F:carbohydrate binding"/>
    <property type="evidence" value="ECO:0007669"/>
    <property type="project" value="UniProtKB-UniRule"/>
</dbReference>
<keyword evidence="2" id="KW-0677">Repeat</keyword>
<evidence type="ECO:0000259" key="5">
    <source>
        <dbReference type="PROSITE" id="PS51304"/>
    </source>
</evidence>
<proteinExistence type="predicted"/>
<dbReference type="EMBL" id="KZ150076">
    <property type="protein sequence ID" value="PZC73952.1"/>
    <property type="molecule type" value="Genomic_DNA"/>
</dbReference>
<dbReference type="PANTHER" id="PTHR11346">
    <property type="entry name" value="GALECTIN"/>
    <property type="match status" value="1"/>
</dbReference>
<accession>A0A2W1BFV4</accession>
<gene>
    <name evidence="6" type="primary">HaOG208478</name>
    <name evidence="6" type="ORF">B5X24_HaOG208478</name>
</gene>
<dbReference type="SMART" id="SM00276">
    <property type="entry name" value="GLECT"/>
    <property type="match status" value="1"/>
</dbReference>
<organism evidence="6 7">
    <name type="scientific">Helicoverpa armigera</name>
    <name type="common">Cotton bollworm</name>
    <name type="synonym">Heliothis armigera</name>
    <dbReference type="NCBI Taxonomy" id="29058"/>
    <lineage>
        <taxon>Eukaryota</taxon>
        <taxon>Metazoa</taxon>
        <taxon>Ecdysozoa</taxon>
        <taxon>Arthropoda</taxon>
        <taxon>Hexapoda</taxon>
        <taxon>Insecta</taxon>
        <taxon>Pterygota</taxon>
        <taxon>Neoptera</taxon>
        <taxon>Endopterygota</taxon>
        <taxon>Lepidoptera</taxon>
        <taxon>Glossata</taxon>
        <taxon>Ditrysia</taxon>
        <taxon>Noctuoidea</taxon>
        <taxon>Noctuidae</taxon>
        <taxon>Heliothinae</taxon>
        <taxon>Helicoverpa</taxon>
    </lineage>
</organism>
<feature type="region of interest" description="Disordered" evidence="4">
    <location>
        <begin position="69"/>
        <end position="90"/>
    </location>
</feature>
<dbReference type="PANTHER" id="PTHR11346:SF147">
    <property type="entry name" value="GALECTIN"/>
    <property type="match status" value="1"/>
</dbReference>
<feature type="compositionally biased region" description="Basic and acidic residues" evidence="4">
    <location>
        <begin position="69"/>
        <end position="80"/>
    </location>
</feature>
<dbReference type="FunFam" id="2.60.120.200:FF:000124">
    <property type="entry name" value="Galectin-4"/>
    <property type="match status" value="1"/>
</dbReference>
<dbReference type="InterPro" id="IPR044156">
    <property type="entry name" value="Galectin-like"/>
</dbReference>